<dbReference type="PANTHER" id="PTHR30037:SF4">
    <property type="entry name" value="DNA-3-METHYLADENINE GLYCOSYLASE I"/>
    <property type="match status" value="1"/>
</dbReference>
<dbReference type="GO" id="GO:0046872">
    <property type="term" value="F:metal ion binding"/>
    <property type="evidence" value="ECO:0007669"/>
    <property type="project" value="UniProtKB-KW"/>
</dbReference>
<dbReference type="EMBL" id="AABQDW010000002">
    <property type="protein sequence ID" value="EAI5407355.1"/>
    <property type="molecule type" value="Genomic_DNA"/>
</dbReference>
<evidence type="ECO:0000313" key="5">
    <source>
        <dbReference type="EMBL" id="EAK0468368.1"/>
    </source>
</evidence>
<keyword evidence="1" id="KW-0479">Metal-binding</keyword>
<dbReference type="RefSeq" id="WP_011731738.1">
    <property type="nucleotide sequence ID" value="NZ_AABUZP020000024.1"/>
</dbReference>
<dbReference type="EMBL" id="AACCXK010000005">
    <property type="protein sequence ID" value="EAK0452754.1"/>
    <property type="molecule type" value="Genomic_DNA"/>
</dbReference>
<dbReference type="AlphaFoldDB" id="A0A5L8QT67"/>
<dbReference type="GeneID" id="61064055"/>
<dbReference type="SUPFAM" id="SSF48150">
    <property type="entry name" value="DNA-glycosylase"/>
    <property type="match status" value="1"/>
</dbReference>
<dbReference type="PANTHER" id="PTHR30037">
    <property type="entry name" value="DNA-3-METHYLADENINE GLYCOSYLASE 1"/>
    <property type="match status" value="1"/>
</dbReference>
<evidence type="ECO:0000256" key="1">
    <source>
        <dbReference type="PIRSR" id="PIRSR605019-1"/>
    </source>
</evidence>
<dbReference type="EMBL" id="AABTCC010000010">
    <property type="protein sequence ID" value="EAI8859071.1"/>
    <property type="molecule type" value="Genomic_DNA"/>
</dbReference>
<protein>
    <submittedName>
        <fullName evidence="5">DNA-3-methyladenine glycosylase I</fullName>
    </submittedName>
</protein>
<evidence type="ECO:0000313" key="6">
    <source>
        <dbReference type="Proteomes" id="UP000535509"/>
    </source>
</evidence>
<dbReference type="InterPro" id="IPR052891">
    <property type="entry name" value="DNA-3mA_glycosylase"/>
</dbReference>
<dbReference type="Proteomes" id="UP000557842">
    <property type="component" value="Unassembled WGS sequence"/>
</dbReference>
<dbReference type="EMBL" id="AACCXM010000002">
    <property type="protein sequence ID" value="EAK0468368.1"/>
    <property type="molecule type" value="Genomic_DNA"/>
</dbReference>
<dbReference type="GO" id="GO:0006284">
    <property type="term" value="P:base-excision repair"/>
    <property type="evidence" value="ECO:0007669"/>
    <property type="project" value="InterPro"/>
</dbReference>
<dbReference type="Proteomes" id="UP000535509">
    <property type="component" value="Unassembled WGS sequence"/>
</dbReference>
<reference evidence="5 7" key="1">
    <citation type="submission" date="2018-05" db="EMBL/GenBank/DDBJ databases">
        <authorList>
            <consortium name="PulseNet: The National Subtyping Network for Foodborne Disease Surveillance"/>
            <person name="Tarr C.L."/>
            <person name="Trees E."/>
            <person name="Katz L.S."/>
            <person name="Carleton-Romer H.A."/>
            <person name="Stroika S."/>
            <person name="Kucerova Z."/>
            <person name="Roache K.F."/>
            <person name="Sabol A.L."/>
            <person name="Besser J."/>
            <person name="Gerner-Smidt P."/>
        </authorList>
    </citation>
    <scope>NUCLEOTIDE SEQUENCE</scope>
    <source>
        <strain evidence="4">2014D-0197</strain>
        <strain evidence="2 7">2016D-0221</strain>
        <strain evidence="5">D4313</strain>
        <strain evidence="3 6">PNUSAC001503</strain>
    </source>
</reference>
<feature type="binding site" evidence="1">
    <location>
        <position position="178"/>
    </location>
    <ligand>
        <name>Zn(2+)</name>
        <dbReference type="ChEBI" id="CHEBI:29105"/>
    </ligand>
</feature>
<dbReference type="Gene3D" id="1.10.340.30">
    <property type="entry name" value="Hypothetical protein, domain 2"/>
    <property type="match status" value="1"/>
</dbReference>
<evidence type="ECO:0000313" key="7">
    <source>
        <dbReference type="Proteomes" id="UP000557842"/>
    </source>
</evidence>
<dbReference type="Pfam" id="PF03352">
    <property type="entry name" value="Adenine_glyco"/>
    <property type="match status" value="1"/>
</dbReference>
<keyword evidence="1" id="KW-0862">Zinc</keyword>
<gene>
    <name evidence="4" type="ORF">AAH17_03685</name>
    <name evidence="5" type="ORF">AAH24_03145</name>
    <name evidence="2" type="ORF">BVH53_01340</name>
    <name evidence="3" type="ORF">CX802_04330</name>
</gene>
<name>A0A5L8QT67_CAMFE</name>
<sequence>MLMKERCGWVGDSQIYIDYHDYEWGRPVHDDKKLFEMLTLETMQAGLSWITVLKKREAYRQAFCGFDPTKIALFDKNKIDELMQNQGIIRNRLKLESAVNNSLIFLEIQKTRGSFDEMIWEYVDYKPVVGRWKKISDLPVSTPLSDKISKDLKKLGFKFVGSTTIYSFMQAIGMMNDHLTSCFAYEEICKIKDNKNQKNLDGFVKDRNEK</sequence>
<comment type="caution">
    <text evidence="5">The sequence shown here is derived from an EMBL/GenBank/DDBJ whole genome shotgun (WGS) entry which is preliminary data.</text>
</comment>
<dbReference type="GO" id="GO:0008725">
    <property type="term" value="F:DNA-3-methyladenine glycosylase activity"/>
    <property type="evidence" value="ECO:0007669"/>
    <property type="project" value="InterPro"/>
</dbReference>
<evidence type="ECO:0000313" key="3">
    <source>
        <dbReference type="EMBL" id="EAI8859071.1"/>
    </source>
</evidence>
<keyword evidence="6" id="KW-1185">Reference proteome</keyword>
<accession>A0A5L8QT67</accession>
<proteinExistence type="predicted"/>
<feature type="binding site" evidence="1">
    <location>
        <position position="182"/>
    </location>
    <ligand>
        <name>Zn(2+)</name>
        <dbReference type="ChEBI" id="CHEBI:29105"/>
    </ligand>
</feature>
<evidence type="ECO:0000313" key="2">
    <source>
        <dbReference type="EMBL" id="EAI5407355.1"/>
    </source>
</evidence>
<dbReference type="OMA" id="HMQATGM"/>
<organism evidence="5">
    <name type="scientific">Campylobacter fetus</name>
    <dbReference type="NCBI Taxonomy" id="196"/>
    <lineage>
        <taxon>Bacteria</taxon>
        <taxon>Pseudomonadati</taxon>
        <taxon>Campylobacterota</taxon>
        <taxon>Epsilonproteobacteria</taxon>
        <taxon>Campylobacterales</taxon>
        <taxon>Campylobacteraceae</taxon>
        <taxon>Campylobacter</taxon>
    </lineage>
</organism>
<feature type="binding site" evidence="1">
    <location>
        <position position="20"/>
    </location>
    <ligand>
        <name>Zn(2+)</name>
        <dbReference type="ChEBI" id="CHEBI:29105"/>
    </ligand>
</feature>
<feature type="binding site" evidence="1">
    <location>
        <position position="7"/>
    </location>
    <ligand>
        <name>Zn(2+)</name>
        <dbReference type="ChEBI" id="CHEBI:29105"/>
    </ligand>
</feature>
<evidence type="ECO:0000313" key="4">
    <source>
        <dbReference type="EMBL" id="EAK0452754.1"/>
    </source>
</evidence>
<dbReference type="InterPro" id="IPR011257">
    <property type="entry name" value="DNA_glycosylase"/>
</dbReference>
<dbReference type="InterPro" id="IPR005019">
    <property type="entry name" value="Adenine_glyco"/>
</dbReference>